<dbReference type="OrthoDB" id="2536866at2759"/>
<keyword evidence="2" id="KW-1185">Reference proteome</keyword>
<dbReference type="EMBL" id="KZ819604">
    <property type="protein sequence ID" value="PWN34226.1"/>
    <property type="molecule type" value="Genomic_DNA"/>
</dbReference>
<dbReference type="RefSeq" id="XP_025354528.1">
    <property type="nucleotide sequence ID" value="XM_025501043.1"/>
</dbReference>
<accession>A0A316V9Q3</accession>
<reference evidence="1 2" key="1">
    <citation type="journal article" date="2018" name="Mol. Biol. Evol.">
        <title>Broad Genomic Sampling Reveals a Smut Pathogenic Ancestry of the Fungal Clade Ustilaginomycotina.</title>
        <authorList>
            <person name="Kijpornyongpan T."/>
            <person name="Mondo S.J."/>
            <person name="Barry K."/>
            <person name="Sandor L."/>
            <person name="Lee J."/>
            <person name="Lipzen A."/>
            <person name="Pangilinan J."/>
            <person name="LaButti K."/>
            <person name="Hainaut M."/>
            <person name="Henrissat B."/>
            <person name="Grigoriev I.V."/>
            <person name="Spatafora J.W."/>
            <person name="Aime M.C."/>
        </authorList>
    </citation>
    <scope>NUCLEOTIDE SEQUENCE [LARGE SCALE GENOMIC DNA]</scope>
    <source>
        <strain evidence="1 2">MCA 3882</strain>
    </source>
</reference>
<sequence length="302" mass="33394">MGRLSEVLGALPPPAYETVANHGNGTGKPFIKPRGLDASLVLMILSHLIDPKLSPEQQAIGYSNLHKNVRFASKDLYLLCMHLLRSKYIQRYMNRVRAPFTTDPYPAGQAIPSASEPVIVRSRLANPDALQSPATRRSGEGAGRETRILDLFVAASVRSDVESFESSLLESTLGDDEEGENDLFAYHQPKCRIEDLVIQRGRRVGVIRPVSSSITVTEKDVKAPPSYTTKQQNFASGTHNAQGKKWIEAEDLAIELRSKSAILRLRSDQSSSRALRTVFEVTRAREEILETTADRIVAKLAT</sequence>
<evidence type="ECO:0000313" key="1">
    <source>
        <dbReference type="EMBL" id="PWN34226.1"/>
    </source>
</evidence>
<dbReference type="STRING" id="1280837.A0A316V9Q3"/>
<organism evidence="1 2">
    <name type="scientific">Meira miltonrushii</name>
    <dbReference type="NCBI Taxonomy" id="1280837"/>
    <lineage>
        <taxon>Eukaryota</taxon>
        <taxon>Fungi</taxon>
        <taxon>Dikarya</taxon>
        <taxon>Basidiomycota</taxon>
        <taxon>Ustilaginomycotina</taxon>
        <taxon>Exobasidiomycetes</taxon>
        <taxon>Exobasidiales</taxon>
        <taxon>Brachybasidiaceae</taxon>
        <taxon>Meira</taxon>
    </lineage>
</organism>
<dbReference type="AlphaFoldDB" id="A0A316V9Q3"/>
<dbReference type="Proteomes" id="UP000245771">
    <property type="component" value="Unassembled WGS sequence"/>
</dbReference>
<gene>
    <name evidence="1" type="ORF">FA14DRAFT_180853</name>
</gene>
<dbReference type="GeneID" id="37022824"/>
<dbReference type="InParanoid" id="A0A316V9Q3"/>
<evidence type="ECO:0000313" key="2">
    <source>
        <dbReference type="Proteomes" id="UP000245771"/>
    </source>
</evidence>
<protein>
    <submittedName>
        <fullName evidence="1">Uncharacterized protein</fullName>
    </submittedName>
</protein>
<proteinExistence type="predicted"/>
<name>A0A316V9Q3_9BASI</name>